<dbReference type="AlphaFoldDB" id="A0A368DKW8"/>
<organism evidence="10 11">
    <name type="scientific">PS1 clade bacterium</name>
    <dbReference type="NCBI Taxonomy" id="2175152"/>
    <lineage>
        <taxon>Bacteria</taxon>
        <taxon>Pseudomonadati</taxon>
        <taxon>Pseudomonadota</taxon>
        <taxon>Alphaproteobacteria</taxon>
        <taxon>PS1 clade</taxon>
    </lineage>
</organism>
<comment type="similarity">
    <text evidence="2 6">Belongs to the acyl-CoA dehydrogenase family.</text>
</comment>
<evidence type="ECO:0000259" key="9">
    <source>
        <dbReference type="Pfam" id="PF02771"/>
    </source>
</evidence>
<dbReference type="Pfam" id="PF00441">
    <property type="entry name" value="Acyl-CoA_dh_1"/>
    <property type="match status" value="1"/>
</dbReference>
<evidence type="ECO:0000256" key="3">
    <source>
        <dbReference type="ARBA" id="ARBA00022630"/>
    </source>
</evidence>
<feature type="domain" description="Acyl-CoA dehydrogenase/oxidase C-terminal" evidence="7">
    <location>
        <begin position="231"/>
        <end position="379"/>
    </location>
</feature>
<feature type="domain" description="Acyl-CoA dehydrogenase/oxidase N-terminal" evidence="9">
    <location>
        <begin position="6"/>
        <end position="119"/>
    </location>
</feature>
<proteinExistence type="inferred from homology"/>
<evidence type="ECO:0000313" key="10">
    <source>
        <dbReference type="EMBL" id="RCL71835.1"/>
    </source>
</evidence>
<dbReference type="PROSITE" id="PS00073">
    <property type="entry name" value="ACYL_COA_DH_2"/>
    <property type="match status" value="1"/>
</dbReference>
<dbReference type="InterPro" id="IPR037069">
    <property type="entry name" value="AcylCoA_DH/ox_N_sf"/>
</dbReference>
<dbReference type="FunFam" id="2.40.110.10:FF:000002">
    <property type="entry name" value="Acyl-CoA dehydrogenase fadE12"/>
    <property type="match status" value="1"/>
</dbReference>
<dbReference type="Pfam" id="PF02771">
    <property type="entry name" value="Acyl-CoA_dh_N"/>
    <property type="match status" value="1"/>
</dbReference>
<evidence type="ECO:0000259" key="7">
    <source>
        <dbReference type="Pfam" id="PF00441"/>
    </source>
</evidence>
<keyword evidence="3 6" id="KW-0285">Flavoprotein</keyword>
<dbReference type="Gene3D" id="2.40.110.10">
    <property type="entry name" value="Butyryl-CoA Dehydrogenase, subunit A, domain 2"/>
    <property type="match status" value="1"/>
</dbReference>
<dbReference type="InterPro" id="IPR009100">
    <property type="entry name" value="AcylCoA_DH/oxidase_NM_dom_sf"/>
</dbReference>
<dbReference type="InterPro" id="IPR009075">
    <property type="entry name" value="AcylCo_DH/oxidase_C"/>
</dbReference>
<keyword evidence="4 6" id="KW-0274">FAD</keyword>
<dbReference type="InterPro" id="IPR046373">
    <property type="entry name" value="Acyl-CoA_Oxase/DH_mid-dom_sf"/>
</dbReference>
<dbReference type="InterPro" id="IPR013786">
    <property type="entry name" value="AcylCoA_DH/ox_N"/>
</dbReference>
<evidence type="ECO:0000259" key="8">
    <source>
        <dbReference type="Pfam" id="PF02770"/>
    </source>
</evidence>
<dbReference type="Gene3D" id="1.10.540.10">
    <property type="entry name" value="Acyl-CoA dehydrogenase/oxidase, N-terminal domain"/>
    <property type="match status" value="1"/>
</dbReference>
<dbReference type="InterPro" id="IPR036250">
    <property type="entry name" value="AcylCo_DH-like_C"/>
</dbReference>
<evidence type="ECO:0000256" key="4">
    <source>
        <dbReference type="ARBA" id="ARBA00022827"/>
    </source>
</evidence>
<comment type="caution">
    <text evidence="10">The sequence shown here is derived from an EMBL/GenBank/DDBJ whole genome shotgun (WGS) entry which is preliminary data.</text>
</comment>
<dbReference type="PANTHER" id="PTHR43884">
    <property type="entry name" value="ACYL-COA DEHYDROGENASE"/>
    <property type="match status" value="1"/>
</dbReference>
<dbReference type="EMBL" id="QOQD01000020">
    <property type="protein sequence ID" value="RCL71835.1"/>
    <property type="molecule type" value="Genomic_DNA"/>
</dbReference>
<dbReference type="PANTHER" id="PTHR43884:SF12">
    <property type="entry name" value="ISOVALERYL-COA DEHYDROGENASE, MITOCHONDRIAL-RELATED"/>
    <property type="match status" value="1"/>
</dbReference>
<name>A0A368DKW8_9PROT</name>
<accession>A0A368DKW8</accession>
<dbReference type="SUPFAM" id="SSF47203">
    <property type="entry name" value="Acyl-CoA dehydrogenase C-terminal domain-like"/>
    <property type="match status" value="1"/>
</dbReference>
<evidence type="ECO:0000256" key="2">
    <source>
        <dbReference type="ARBA" id="ARBA00009347"/>
    </source>
</evidence>
<evidence type="ECO:0000256" key="6">
    <source>
        <dbReference type="RuleBase" id="RU362125"/>
    </source>
</evidence>
<dbReference type="GO" id="GO:0050660">
    <property type="term" value="F:flavin adenine dinucleotide binding"/>
    <property type="evidence" value="ECO:0007669"/>
    <property type="project" value="InterPro"/>
</dbReference>
<dbReference type="PROSITE" id="PS00072">
    <property type="entry name" value="ACYL_COA_DH_1"/>
    <property type="match status" value="1"/>
</dbReference>
<sequence length="381" mass="42577">MDFTFTQEQEEMRAHLDSFLKNICPDEYVEKCDNDGVPPYEAYKALCDGGWLGLIIPEEYGGTGGDAIDLAILLEETGKRFEELAMWLFRTMTWGAFAIMAHGSEDQKKFFLPKIAKGELSFAFGLTEPSSGSDAAALKTKAEAIGNDKYLINGQKVFTSGMDISDYCLVVLRTSQEDMKQKGISTFMIDTKKKGIEIKKIDTLGHRSIGTTQVFYNDVEVTKDDIIGEIGGGWKICDSCLWYERLCLSAARTGAAEACFNLALEYAKTREQFDKPIGKNQAISHKLADMKVMIELSRLLFYKFATSINANEASRHEAAILKLYTSESYKTITEHAMQIYGGYGFCMEYPIQRFFRDARLSVIGAGTSEIQRNIIAKSLGL</sequence>
<protein>
    <submittedName>
        <fullName evidence="10">Acyl-CoA dehydrogenase</fullName>
    </submittedName>
</protein>
<feature type="domain" description="Acyl-CoA oxidase/dehydrogenase middle" evidence="8">
    <location>
        <begin position="123"/>
        <end position="219"/>
    </location>
</feature>
<dbReference type="InterPro" id="IPR006091">
    <property type="entry name" value="Acyl-CoA_Oxase/DH_mid-dom"/>
</dbReference>
<dbReference type="Pfam" id="PF02770">
    <property type="entry name" value="Acyl-CoA_dh_M"/>
    <property type="match status" value="1"/>
</dbReference>
<dbReference type="PIRSF" id="PIRSF016578">
    <property type="entry name" value="HsaA"/>
    <property type="match status" value="1"/>
</dbReference>
<dbReference type="Gene3D" id="1.20.140.10">
    <property type="entry name" value="Butyryl-CoA Dehydrogenase, subunit A, domain 3"/>
    <property type="match status" value="1"/>
</dbReference>
<dbReference type="GO" id="GO:0003995">
    <property type="term" value="F:acyl-CoA dehydrogenase activity"/>
    <property type="evidence" value="ECO:0007669"/>
    <property type="project" value="InterPro"/>
</dbReference>
<comment type="cofactor">
    <cofactor evidence="1 6">
        <name>FAD</name>
        <dbReference type="ChEBI" id="CHEBI:57692"/>
    </cofactor>
</comment>
<evidence type="ECO:0000256" key="5">
    <source>
        <dbReference type="ARBA" id="ARBA00023002"/>
    </source>
</evidence>
<evidence type="ECO:0000256" key="1">
    <source>
        <dbReference type="ARBA" id="ARBA00001974"/>
    </source>
</evidence>
<keyword evidence="5 6" id="KW-0560">Oxidoreductase</keyword>
<dbReference type="InterPro" id="IPR006089">
    <property type="entry name" value="Acyl-CoA_DH_CS"/>
</dbReference>
<reference evidence="10 11" key="1">
    <citation type="journal article" date="2018" name="Microbiome">
        <title>Fine metagenomic profile of the Mediterranean stratified and mixed water columns revealed by assembly and recruitment.</title>
        <authorList>
            <person name="Haro-Moreno J.M."/>
            <person name="Lopez-Perez M."/>
            <person name="De La Torre J.R."/>
            <person name="Picazo A."/>
            <person name="Camacho A."/>
            <person name="Rodriguez-Valera F."/>
        </authorList>
    </citation>
    <scope>NUCLEOTIDE SEQUENCE [LARGE SCALE GENOMIC DNA]</scope>
    <source>
        <strain evidence="10">MED-G57</strain>
    </source>
</reference>
<gene>
    <name evidence="10" type="ORF">DBW71_06205</name>
</gene>
<evidence type="ECO:0000313" key="11">
    <source>
        <dbReference type="Proteomes" id="UP000253570"/>
    </source>
</evidence>
<dbReference type="FunFam" id="1.20.140.10:FF:000001">
    <property type="entry name" value="Acyl-CoA dehydrogenase"/>
    <property type="match status" value="1"/>
</dbReference>
<dbReference type="SUPFAM" id="SSF56645">
    <property type="entry name" value="Acyl-CoA dehydrogenase NM domain-like"/>
    <property type="match status" value="1"/>
</dbReference>
<dbReference type="Proteomes" id="UP000253570">
    <property type="component" value="Unassembled WGS sequence"/>
</dbReference>